<comment type="caution">
    <text evidence="2">The sequence shown here is derived from an EMBL/GenBank/DDBJ whole genome shotgun (WGS) entry which is preliminary data.</text>
</comment>
<organism evidence="2 3">
    <name type="scientific">Rotaria magnacalcarata</name>
    <dbReference type="NCBI Taxonomy" id="392030"/>
    <lineage>
        <taxon>Eukaryota</taxon>
        <taxon>Metazoa</taxon>
        <taxon>Spiralia</taxon>
        <taxon>Gnathifera</taxon>
        <taxon>Rotifera</taxon>
        <taxon>Eurotatoria</taxon>
        <taxon>Bdelloidea</taxon>
        <taxon>Philodinida</taxon>
        <taxon>Philodinidae</taxon>
        <taxon>Rotaria</taxon>
    </lineage>
</organism>
<evidence type="ECO:0000313" key="3">
    <source>
        <dbReference type="Proteomes" id="UP000676336"/>
    </source>
</evidence>
<sequence length="70" mass="7730">MPVPSRRKRNSSSESSNGLSSSSSSSDDEEISPTKLGKSTMNRVNELTLKDDEDTISFQAPLPEYYGKLF</sequence>
<evidence type="ECO:0000256" key="1">
    <source>
        <dbReference type="SAM" id="MobiDB-lite"/>
    </source>
</evidence>
<name>A0A8S2NSY3_9BILA</name>
<evidence type="ECO:0000313" key="2">
    <source>
        <dbReference type="EMBL" id="CAF4017867.1"/>
    </source>
</evidence>
<feature type="region of interest" description="Disordered" evidence="1">
    <location>
        <begin position="1"/>
        <end position="43"/>
    </location>
</feature>
<proteinExistence type="predicted"/>
<dbReference type="AlphaFoldDB" id="A0A8S2NSY3"/>
<dbReference type="EMBL" id="CAJOBI010004959">
    <property type="protein sequence ID" value="CAF4017867.1"/>
    <property type="molecule type" value="Genomic_DNA"/>
</dbReference>
<protein>
    <submittedName>
        <fullName evidence="2">Uncharacterized protein</fullName>
    </submittedName>
</protein>
<feature type="compositionally biased region" description="Basic residues" evidence="1">
    <location>
        <begin position="1"/>
        <end position="10"/>
    </location>
</feature>
<accession>A0A8S2NSY3</accession>
<dbReference type="Proteomes" id="UP000676336">
    <property type="component" value="Unassembled WGS sequence"/>
</dbReference>
<gene>
    <name evidence="2" type="ORF">SMN809_LOCUS12846</name>
</gene>
<reference evidence="2" key="1">
    <citation type="submission" date="2021-02" db="EMBL/GenBank/DDBJ databases">
        <authorList>
            <person name="Nowell W R."/>
        </authorList>
    </citation>
    <scope>NUCLEOTIDE SEQUENCE</scope>
</reference>
<feature type="compositionally biased region" description="Low complexity" evidence="1">
    <location>
        <begin position="12"/>
        <end position="25"/>
    </location>
</feature>